<keyword evidence="2" id="KW-0472">Membrane</keyword>
<sequence>MAGTWTTAAGTAYAAHTHVESRALGHFTHYTGEDGKDWVLNIAFYAALIGLAWWVAAGFRERRRGVPGALRQRYEAGMDPTRDTPRLRWLAAGLSVLGALVFVGLGLSEPAGRVLWTGLVALGLWVPAALLLRPPSTREWERAERQVQGDLARARGEEPGEG</sequence>
<feature type="transmembrane region" description="Helical" evidence="2">
    <location>
        <begin position="114"/>
        <end position="132"/>
    </location>
</feature>
<evidence type="ECO:0000313" key="4">
    <source>
        <dbReference type="Proteomes" id="UP001183607"/>
    </source>
</evidence>
<feature type="region of interest" description="Disordered" evidence="1">
    <location>
        <begin position="141"/>
        <end position="162"/>
    </location>
</feature>
<dbReference type="EMBL" id="JAVRER010000008">
    <property type="protein sequence ID" value="MDT0415350.1"/>
    <property type="molecule type" value="Genomic_DNA"/>
</dbReference>
<protein>
    <recommendedName>
        <fullName evidence="5">SdpI family protein</fullName>
    </recommendedName>
</protein>
<evidence type="ECO:0008006" key="5">
    <source>
        <dbReference type="Google" id="ProtNLM"/>
    </source>
</evidence>
<feature type="transmembrane region" description="Helical" evidence="2">
    <location>
        <begin position="87"/>
        <end position="108"/>
    </location>
</feature>
<proteinExistence type="predicted"/>
<keyword evidence="2" id="KW-0812">Transmembrane</keyword>
<evidence type="ECO:0000256" key="2">
    <source>
        <dbReference type="SAM" id="Phobius"/>
    </source>
</evidence>
<keyword evidence="2" id="KW-1133">Transmembrane helix</keyword>
<organism evidence="3 4">
    <name type="scientific">Streptomyces evansiae</name>
    <dbReference type="NCBI Taxonomy" id="3075535"/>
    <lineage>
        <taxon>Bacteria</taxon>
        <taxon>Bacillati</taxon>
        <taxon>Actinomycetota</taxon>
        <taxon>Actinomycetes</taxon>
        <taxon>Kitasatosporales</taxon>
        <taxon>Streptomycetaceae</taxon>
        <taxon>Streptomyces</taxon>
    </lineage>
</organism>
<accession>A0ABD5E4Y7</accession>
<name>A0ABD5E4Y7_9ACTN</name>
<dbReference type="Proteomes" id="UP001183607">
    <property type="component" value="Unassembled WGS sequence"/>
</dbReference>
<dbReference type="AlphaFoldDB" id="A0ABD5E4Y7"/>
<evidence type="ECO:0000313" key="3">
    <source>
        <dbReference type="EMBL" id="MDT0415350.1"/>
    </source>
</evidence>
<reference evidence="4" key="1">
    <citation type="submission" date="2023-07" db="EMBL/GenBank/DDBJ databases">
        <title>30 novel species of actinomycetes from the DSMZ collection.</title>
        <authorList>
            <person name="Nouioui I."/>
        </authorList>
    </citation>
    <scope>NUCLEOTIDE SEQUENCE [LARGE SCALE GENOMIC DNA]</scope>
    <source>
        <strain evidence="4">DSM 41982</strain>
    </source>
</reference>
<dbReference type="RefSeq" id="WP_254667330.1">
    <property type="nucleotide sequence ID" value="NZ_JAVRER010000008.1"/>
</dbReference>
<feature type="transmembrane region" description="Helical" evidence="2">
    <location>
        <begin position="38"/>
        <end position="56"/>
    </location>
</feature>
<gene>
    <name evidence="3" type="ORF">RM574_07580</name>
</gene>
<comment type="caution">
    <text evidence="3">The sequence shown here is derived from an EMBL/GenBank/DDBJ whole genome shotgun (WGS) entry which is preliminary data.</text>
</comment>
<evidence type="ECO:0000256" key="1">
    <source>
        <dbReference type="SAM" id="MobiDB-lite"/>
    </source>
</evidence>